<evidence type="ECO:0000256" key="1">
    <source>
        <dbReference type="ARBA" id="ARBA00022490"/>
    </source>
</evidence>
<dbReference type="Gene3D" id="3.30.300.70">
    <property type="entry name" value="RimP-like superfamily, N-terminal"/>
    <property type="match status" value="1"/>
</dbReference>
<gene>
    <name evidence="5" type="ORF">Cni_G20680</name>
</gene>
<evidence type="ECO:0000256" key="2">
    <source>
        <dbReference type="ARBA" id="ARBA00022517"/>
    </source>
</evidence>
<evidence type="ECO:0008006" key="7">
    <source>
        <dbReference type="Google" id="ProtNLM"/>
    </source>
</evidence>
<evidence type="ECO:0000259" key="3">
    <source>
        <dbReference type="Pfam" id="PF02576"/>
    </source>
</evidence>
<accession>A0AAQ3QGH0</accession>
<feature type="domain" description="DUF7912" evidence="4">
    <location>
        <begin position="229"/>
        <end position="319"/>
    </location>
</feature>
<proteinExistence type="inferred from homology"/>
<feature type="domain" description="Ribosome maturation factor RimP N-terminal" evidence="3">
    <location>
        <begin position="164"/>
        <end position="226"/>
    </location>
</feature>
<dbReference type="Pfam" id="PF02576">
    <property type="entry name" value="RimP_N"/>
    <property type="match status" value="1"/>
</dbReference>
<evidence type="ECO:0000259" key="4">
    <source>
        <dbReference type="Pfam" id="PF25498"/>
    </source>
</evidence>
<dbReference type="InterPro" id="IPR057234">
    <property type="entry name" value="DUF7912"/>
</dbReference>
<dbReference type="PANTHER" id="PTHR34544">
    <property type="entry name" value="OSJNBA0006B20.18 PROTEIN"/>
    <property type="match status" value="1"/>
</dbReference>
<dbReference type="Pfam" id="PF25498">
    <property type="entry name" value="DUF7912"/>
    <property type="match status" value="1"/>
</dbReference>
<organism evidence="5 6">
    <name type="scientific">Canna indica</name>
    <name type="common">Indian-shot</name>
    <dbReference type="NCBI Taxonomy" id="4628"/>
    <lineage>
        <taxon>Eukaryota</taxon>
        <taxon>Viridiplantae</taxon>
        <taxon>Streptophyta</taxon>
        <taxon>Embryophyta</taxon>
        <taxon>Tracheophyta</taxon>
        <taxon>Spermatophyta</taxon>
        <taxon>Magnoliopsida</taxon>
        <taxon>Liliopsida</taxon>
        <taxon>Zingiberales</taxon>
        <taxon>Cannaceae</taxon>
        <taxon>Canna</taxon>
    </lineage>
</organism>
<dbReference type="EMBL" id="CP136895">
    <property type="protein sequence ID" value="WOL11916.1"/>
    <property type="molecule type" value="Genomic_DNA"/>
</dbReference>
<protein>
    <recommendedName>
        <fullName evidence="7">Ribosome maturation factor RimP N-terminal domain-containing protein</fullName>
    </recommendedName>
</protein>
<dbReference type="InterPro" id="IPR028989">
    <property type="entry name" value="RimP_N"/>
</dbReference>
<keyword evidence="2" id="KW-0690">Ribosome biogenesis</keyword>
<keyword evidence="1" id="KW-0963">Cytoplasm</keyword>
<dbReference type="PANTHER" id="PTHR34544:SF1">
    <property type="entry name" value="OS04G0438300 PROTEIN"/>
    <property type="match status" value="1"/>
</dbReference>
<dbReference type="HAMAP" id="MF_01077">
    <property type="entry name" value="RimP"/>
    <property type="match status" value="1"/>
</dbReference>
<dbReference type="SUPFAM" id="SSF75420">
    <property type="entry name" value="YhbC-like, N-terminal domain"/>
    <property type="match status" value="1"/>
</dbReference>
<name>A0AAQ3QGH0_9LILI</name>
<dbReference type="InterPro" id="IPR003728">
    <property type="entry name" value="Ribosome_maturation_RimP"/>
</dbReference>
<sequence length="322" mass="36138">MDLVSAGSSATQLRPFGSFIERCHFIPKPCSVTFSNFSRFSLYSTRVVSLVSHAKRRASAPQQPPSKQTILEDEAEDGEAELIVEGDVEIELADGFEDEIFMEDNEDFQEDFEEDIFQDEEANLFVGDGAAGGGISLAGMWWDKEALAIAEKVSMSFDGDLKIYAFKTSANSTIRVRIEKVSTKYGSPSMDDIQAFSTAYRTCLDEAEVAGTIPDNITLEVSSPGLQRVVRIPEELERFKDKSMYVKYISDDDATATPRENDGVFSLISFDMELRQCTWGIADVKVNRQKAGKGRPLSKKQREWRLQTPFESLRLVRLHSDF</sequence>
<evidence type="ECO:0000313" key="6">
    <source>
        <dbReference type="Proteomes" id="UP001327560"/>
    </source>
</evidence>
<dbReference type="AlphaFoldDB" id="A0AAQ3QGH0"/>
<reference evidence="5 6" key="1">
    <citation type="submission" date="2023-10" db="EMBL/GenBank/DDBJ databases">
        <title>Chromosome-scale genome assembly provides insights into flower coloration mechanisms of Canna indica.</title>
        <authorList>
            <person name="Li C."/>
        </authorList>
    </citation>
    <scope>NUCLEOTIDE SEQUENCE [LARGE SCALE GENOMIC DNA]</scope>
    <source>
        <tissue evidence="5">Flower</tissue>
    </source>
</reference>
<keyword evidence="6" id="KW-1185">Reference proteome</keyword>
<dbReference type="GO" id="GO:0042274">
    <property type="term" value="P:ribosomal small subunit biogenesis"/>
    <property type="evidence" value="ECO:0007669"/>
    <property type="project" value="InterPro"/>
</dbReference>
<evidence type="ECO:0000313" key="5">
    <source>
        <dbReference type="EMBL" id="WOL11916.1"/>
    </source>
</evidence>
<dbReference type="Proteomes" id="UP001327560">
    <property type="component" value="Chromosome 6"/>
</dbReference>
<dbReference type="InterPro" id="IPR035956">
    <property type="entry name" value="RimP_N_sf"/>
</dbReference>